<dbReference type="WBParaSite" id="TCLT_0000199501-mRNA-1">
    <property type="protein sequence ID" value="TCLT_0000199501-mRNA-1"/>
    <property type="gene ID" value="TCLT_0000199501"/>
</dbReference>
<evidence type="ECO:0000313" key="3">
    <source>
        <dbReference type="Proteomes" id="UP000276776"/>
    </source>
</evidence>
<accession>A0A158RB51</accession>
<sequence>MVVSVLKHSIQNQPQKPYSGAEVVEYCVKFAWVITEVLAQKKYHFTPVKIAILSFLLAATIIRLLRLKNFVEFVIVSVVLMILSFLHVDVLVL</sequence>
<organism evidence="4">
    <name type="scientific">Thelazia callipaeda</name>
    <name type="common">Oriental eyeworm</name>
    <name type="synonym">Parasitic nematode</name>
    <dbReference type="NCBI Taxonomy" id="103827"/>
    <lineage>
        <taxon>Eukaryota</taxon>
        <taxon>Metazoa</taxon>
        <taxon>Ecdysozoa</taxon>
        <taxon>Nematoda</taxon>
        <taxon>Chromadorea</taxon>
        <taxon>Rhabditida</taxon>
        <taxon>Spirurina</taxon>
        <taxon>Spiruromorpha</taxon>
        <taxon>Thelazioidea</taxon>
        <taxon>Thelaziidae</taxon>
        <taxon>Thelazia</taxon>
    </lineage>
</organism>
<evidence type="ECO:0000313" key="2">
    <source>
        <dbReference type="EMBL" id="VDM97723.1"/>
    </source>
</evidence>
<name>A0A158RB51_THECL</name>
<feature type="transmembrane region" description="Helical" evidence="1">
    <location>
        <begin position="73"/>
        <end position="92"/>
    </location>
</feature>
<gene>
    <name evidence="2" type="ORF">TCLT_LOCUS1996</name>
</gene>
<feature type="transmembrane region" description="Helical" evidence="1">
    <location>
        <begin position="50"/>
        <end position="67"/>
    </location>
</feature>
<keyword evidence="3" id="KW-1185">Reference proteome</keyword>
<evidence type="ECO:0000256" key="1">
    <source>
        <dbReference type="SAM" id="Phobius"/>
    </source>
</evidence>
<dbReference type="EMBL" id="UYYF01000330">
    <property type="protein sequence ID" value="VDM97723.1"/>
    <property type="molecule type" value="Genomic_DNA"/>
</dbReference>
<keyword evidence="1" id="KW-1133">Transmembrane helix</keyword>
<dbReference type="AlphaFoldDB" id="A0A158RB51"/>
<reference evidence="2 3" key="2">
    <citation type="submission" date="2018-11" db="EMBL/GenBank/DDBJ databases">
        <authorList>
            <consortium name="Pathogen Informatics"/>
        </authorList>
    </citation>
    <scope>NUCLEOTIDE SEQUENCE [LARGE SCALE GENOMIC DNA]</scope>
</reference>
<keyword evidence="1" id="KW-0472">Membrane</keyword>
<keyword evidence="1" id="KW-0812">Transmembrane</keyword>
<proteinExistence type="predicted"/>
<evidence type="ECO:0000313" key="4">
    <source>
        <dbReference type="WBParaSite" id="TCLT_0000199501-mRNA-1"/>
    </source>
</evidence>
<protein>
    <submittedName>
        <fullName evidence="4">Transmembrane protein</fullName>
    </submittedName>
</protein>
<reference evidence="4" key="1">
    <citation type="submission" date="2016-04" db="UniProtKB">
        <authorList>
            <consortium name="WormBaseParasite"/>
        </authorList>
    </citation>
    <scope>IDENTIFICATION</scope>
</reference>
<dbReference type="Proteomes" id="UP000276776">
    <property type="component" value="Unassembled WGS sequence"/>
</dbReference>